<evidence type="ECO:0000256" key="1">
    <source>
        <dbReference type="SAM" id="MobiDB-lite"/>
    </source>
</evidence>
<sequence>MEEDLHSIRRTLPSHEDGKMNNRTFGKGVKT</sequence>
<accession>A0A0A9D3H4</accession>
<name>A0A0A9D3H4_ARUDO</name>
<evidence type="ECO:0000313" key="2">
    <source>
        <dbReference type="EMBL" id="JAD80190.1"/>
    </source>
</evidence>
<dbReference type="AlphaFoldDB" id="A0A0A9D3H4"/>
<protein>
    <submittedName>
        <fullName evidence="2">Uncharacterized protein</fullName>
    </submittedName>
</protein>
<reference evidence="2" key="1">
    <citation type="submission" date="2014-09" db="EMBL/GenBank/DDBJ databases">
        <authorList>
            <person name="Magalhaes I.L.F."/>
            <person name="Oliveira U."/>
            <person name="Santos F.R."/>
            <person name="Vidigal T.H.D.A."/>
            <person name="Brescovit A.D."/>
            <person name="Santos A.J."/>
        </authorList>
    </citation>
    <scope>NUCLEOTIDE SEQUENCE</scope>
    <source>
        <tissue evidence="2">Shoot tissue taken approximately 20 cm above the soil surface</tissue>
    </source>
</reference>
<dbReference type="EMBL" id="GBRH01217705">
    <property type="protein sequence ID" value="JAD80190.1"/>
    <property type="molecule type" value="Transcribed_RNA"/>
</dbReference>
<feature type="compositionally biased region" description="Basic and acidic residues" evidence="1">
    <location>
        <begin position="1"/>
        <end position="20"/>
    </location>
</feature>
<organism evidence="2">
    <name type="scientific">Arundo donax</name>
    <name type="common">Giant reed</name>
    <name type="synonym">Donax arundinaceus</name>
    <dbReference type="NCBI Taxonomy" id="35708"/>
    <lineage>
        <taxon>Eukaryota</taxon>
        <taxon>Viridiplantae</taxon>
        <taxon>Streptophyta</taxon>
        <taxon>Embryophyta</taxon>
        <taxon>Tracheophyta</taxon>
        <taxon>Spermatophyta</taxon>
        <taxon>Magnoliopsida</taxon>
        <taxon>Liliopsida</taxon>
        <taxon>Poales</taxon>
        <taxon>Poaceae</taxon>
        <taxon>PACMAD clade</taxon>
        <taxon>Arundinoideae</taxon>
        <taxon>Arundineae</taxon>
        <taxon>Arundo</taxon>
    </lineage>
</organism>
<reference evidence="2" key="2">
    <citation type="journal article" date="2015" name="Data Brief">
        <title>Shoot transcriptome of the giant reed, Arundo donax.</title>
        <authorList>
            <person name="Barrero R.A."/>
            <person name="Guerrero F.D."/>
            <person name="Moolhuijzen P."/>
            <person name="Goolsby J.A."/>
            <person name="Tidwell J."/>
            <person name="Bellgard S.E."/>
            <person name="Bellgard M.I."/>
        </authorList>
    </citation>
    <scope>NUCLEOTIDE SEQUENCE</scope>
    <source>
        <tissue evidence="2">Shoot tissue taken approximately 20 cm above the soil surface</tissue>
    </source>
</reference>
<feature type="region of interest" description="Disordered" evidence="1">
    <location>
        <begin position="1"/>
        <end position="31"/>
    </location>
</feature>
<proteinExistence type="predicted"/>